<sequence length="399" mass="43998">MNKHVNADISDLWPGDFYRLWDTLPEEDRSLLKRLRAFMETEVAPIVDQHWRDATFPHDIIPKLGELDLIGTAWSGEGFRDQSYLLDGLIAVELTRIDPSIGTFVGVQGPLAAASIYHCGSDEQKAEWLPKMRNFELIGSFGLTEPQVGSAISEGMLTTARREGDQWVLNGQKKWIGNASFADLNVIWARDESDNQVKAFVVEKGTPGFETEVIADKIALRIVQNAIITLKDCRVSEANRLPGARSFEDTAKVLRLSRGSVAWQAAGCALGAFETALAYTRKREQFGEPVASFQLIQEHLVEMLGAVTASLLMCKRLSELQDAGEDSEEQASLAKAFCTAQMRQAVARGREALGGNGILLEHKVARFFADAEAIYSYEGSREVQTLIVGRAITGESAFV</sequence>
<proteinExistence type="inferred from homology"/>
<dbReference type="PANTHER" id="PTHR43188:SF1">
    <property type="entry name" value="ACYL-COA DEHYDROGENASE"/>
    <property type="match status" value="1"/>
</dbReference>
<dbReference type="GO" id="GO:0006635">
    <property type="term" value="P:fatty acid beta-oxidation"/>
    <property type="evidence" value="ECO:0007669"/>
    <property type="project" value="InterPro"/>
</dbReference>
<dbReference type="InterPro" id="IPR036250">
    <property type="entry name" value="AcylCo_DH-like_C"/>
</dbReference>
<evidence type="ECO:0000256" key="4">
    <source>
        <dbReference type="ARBA" id="ARBA00022827"/>
    </source>
</evidence>
<dbReference type="Gene3D" id="2.40.110.10">
    <property type="entry name" value="Butyryl-CoA Dehydrogenase, subunit A, domain 2"/>
    <property type="match status" value="1"/>
</dbReference>
<dbReference type="GO" id="GO:0050660">
    <property type="term" value="F:flavin adenine dinucleotide binding"/>
    <property type="evidence" value="ECO:0007669"/>
    <property type="project" value="InterPro"/>
</dbReference>
<name>A0A3L7JKS6_9HYPH</name>
<comment type="caution">
    <text evidence="9">The sequence shown here is derived from an EMBL/GenBank/DDBJ whole genome shotgun (WGS) entry which is preliminary data.</text>
</comment>
<evidence type="ECO:0000313" key="9">
    <source>
        <dbReference type="EMBL" id="RLQ89122.1"/>
    </source>
</evidence>
<organism evidence="9 10">
    <name type="scientific">Notoacmeibacter ruber</name>
    <dbReference type="NCBI Taxonomy" id="2670375"/>
    <lineage>
        <taxon>Bacteria</taxon>
        <taxon>Pseudomonadati</taxon>
        <taxon>Pseudomonadota</taxon>
        <taxon>Alphaproteobacteria</taxon>
        <taxon>Hyphomicrobiales</taxon>
        <taxon>Notoacmeibacteraceae</taxon>
        <taxon>Notoacmeibacter</taxon>
    </lineage>
</organism>
<comment type="similarity">
    <text evidence="2 5">Belongs to the acyl-CoA dehydrogenase family.</text>
</comment>
<dbReference type="Gene3D" id="1.20.140.10">
    <property type="entry name" value="Butyryl-CoA Dehydrogenase, subunit A, domain 3"/>
    <property type="match status" value="1"/>
</dbReference>
<dbReference type="EMBL" id="RCWN01000001">
    <property type="protein sequence ID" value="RLQ89122.1"/>
    <property type="molecule type" value="Genomic_DNA"/>
</dbReference>
<keyword evidence="10" id="KW-1185">Reference proteome</keyword>
<dbReference type="GO" id="GO:0003995">
    <property type="term" value="F:acyl-CoA dehydrogenase activity"/>
    <property type="evidence" value="ECO:0007669"/>
    <property type="project" value="InterPro"/>
</dbReference>
<dbReference type="SUPFAM" id="SSF47203">
    <property type="entry name" value="Acyl-CoA dehydrogenase C-terminal domain-like"/>
    <property type="match status" value="1"/>
</dbReference>
<dbReference type="InterPro" id="IPR013786">
    <property type="entry name" value="AcylCoA_DH/ox_N"/>
</dbReference>
<feature type="domain" description="Acyl-CoA oxidase/dehydrogenase middle" evidence="7">
    <location>
        <begin position="140"/>
        <end position="233"/>
    </location>
</feature>
<dbReference type="InterPro" id="IPR009075">
    <property type="entry name" value="AcylCo_DH/oxidase_C"/>
</dbReference>
<dbReference type="InterPro" id="IPR009100">
    <property type="entry name" value="AcylCoA_DH/oxidase_NM_dom_sf"/>
</dbReference>
<dbReference type="PROSITE" id="PS00073">
    <property type="entry name" value="ACYL_COA_DH_2"/>
    <property type="match status" value="1"/>
</dbReference>
<evidence type="ECO:0000256" key="1">
    <source>
        <dbReference type="ARBA" id="ARBA00001974"/>
    </source>
</evidence>
<dbReference type="InterPro" id="IPR045008">
    <property type="entry name" value="ACX4-like"/>
</dbReference>
<evidence type="ECO:0000259" key="8">
    <source>
        <dbReference type="Pfam" id="PF02771"/>
    </source>
</evidence>
<evidence type="ECO:0000313" key="10">
    <source>
        <dbReference type="Proteomes" id="UP000281094"/>
    </source>
</evidence>
<dbReference type="Gene3D" id="1.10.540.10">
    <property type="entry name" value="Acyl-CoA dehydrogenase/oxidase, N-terminal domain"/>
    <property type="match status" value="1"/>
</dbReference>
<dbReference type="PANTHER" id="PTHR43188">
    <property type="entry name" value="ACYL-COENZYME A OXIDASE"/>
    <property type="match status" value="1"/>
</dbReference>
<dbReference type="InterPro" id="IPR037069">
    <property type="entry name" value="AcylCoA_DH/ox_N_sf"/>
</dbReference>
<dbReference type="Pfam" id="PF02771">
    <property type="entry name" value="Acyl-CoA_dh_N"/>
    <property type="match status" value="1"/>
</dbReference>
<evidence type="ECO:0000256" key="5">
    <source>
        <dbReference type="RuleBase" id="RU362125"/>
    </source>
</evidence>
<evidence type="ECO:0000256" key="3">
    <source>
        <dbReference type="ARBA" id="ARBA00022630"/>
    </source>
</evidence>
<dbReference type="Pfam" id="PF02770">
    <property type="entry name" value="Acyl-CoA_dh_M"/>
    <property type="match status" value="1"/>
</dbReference>
<accession>A0A3L7JKS6</accession>
<feature type="domain" description="Acyl-CoA dehydrogenase/oxidase C-terminal" evidence="6">
    <location>
        <begin position="251"/>
        <end position="392"/>
    </location>
</feature>
<dbReference type="InterPro" id="IPR046373">
    <property type="entry name" value="Acyl-CoA_Oxase/DH_mid-dom_sf"/>
</dbReference>
<evidence type="ECO:0000259" key="7">
    <source>
        <dbReference type="Pfam" id="PF02770"/>
    </source>
</evidence>
<dbReference type="Proteomes" id="UP000281094">
    <property type="component" value="Unassembled WGS sequence"/>
</dbReference>
<feature type="domain" description="Acyl-CoA dehydrogenase/oxidase N-terminal" evidence="8">
    <location>
        <begin position="26"/>
        <end position="133"/>
    </location>
</feature>
<dbReference type="SUPFAM" id="SSF56645">
    <property type="entry name" value="Acyl-CoA dehydrogenase NM domain-like"/>
    <property type="match status" value="1"/>
</dbReference>
<dbReference type="InterPro" id="IPR006091">
    <property type="entry name" value="Acyl-CoA_Oxase/DH_mid-dom"/>
</dbReference>
<dbReference type="AlphaFoldDB" id="A0A3L7JKS6"/>
<evidence type="ECO:0000259" key="6">
    <source>
        <dbReference type="Pfam" id="PF00441"/>
    </source>
</evidence>
<dbReference type="Pfam" id="PF00441">
    <property type="entry name" value="Acyl-CoA_dh_1"/>
    <property type="match status" value="1"/>
</dbReference>
<protein>
    <submittedName>
        <fullName evidence="9">Acyl-CoA dehydrogenase</fullName>
    </submittedName>
</protein>
<comment type="cofactor">
    <cofactor evidence="1 5">
        <name>FAD</name>
        <dbReference type="ChEBI" id="CHEBI:57692"/>
    </cofactor>
</comment>
<gene>
    <name evidence="9" type="ORF">D8780_13605</name>
</gene>
<evidence type="ECO:0000256" key="2">
    <source>
        <dbReference type="ARBA" id="ARBA00009347"/>
    </source>
</evidence>
<keyword evidence="4 5" id="KW-0274">FAD</keyword>
<reference evidence="9 10" key="1">
    <citation type="submission" date="2018-10" db="EMBL/GenBank/DDBJ databases">
        <title>Notoacmeibacter sp. M2BS9Y-3-1, whole genome shotgun sequence.</title>
        <authorList>
            <person name="Tuo L."/>
        </authorList>
    </citation>
    <scope>NUCLEOTIDE SEQUENCE [LARGE SCALE GENOMIC DNA]</scope>
    <source>
        <strain evidence="9 10">M2BS9Y-3-1</strain>
    </source>
</reference>
<keyword evidence="3 5" id="KW-0285">Flavoprotein</keyword>
<dbReference type="RefSeq" id="WP_121646089.1">
    <property type="nucleotide sequence ID" value="NZ_RCWN01000001.1"/>
</dbReference>
<dbReference type="InterPro" id="IPR006089">
    <property type="entry name" value="Acyl-CoA_DH_CS"/>
</dbReference>
<keyword evidence="5" id="KW-0560">Oxidoreductase</keyword>